<evidence type="ECO:0000313" key="1">
    <source>
        <dbReference type="EMBL" id="CAA2958908.1"/>
    </source>
</evidence>
<proteinExistence type="predicted"/>
<feature type="non-terminal residue" evidence="1">
    <location>
        <position position="1"/>
    </location>
</feature>
<name>A0A8S0PXZ4_OLEEU</name>
<evidence type="ECO:0000313" key="2">
    <source>
        <dbReference type="Proteomes" id="UP000594638"/>
    </source>
</evidence>
<organism evidence="1 2">
    <name type="scientific">Olea europaea subsp. europaea</name>
    <dbReference type="NCBI Taxonomy" id="158383"/>
    <lineage>
        <taxon>Eukaryota</taxon>
        <taxon>Viridiplantae</taxon>
        <taxon>Streptophyta</taxon>
        <taxon>Embryophyta</taxon>
        <taxon>Tracheophyta</taxon>
        <taxon>Spermatophyta</taxon>
        <taxon>Magnoliopsida</taxon>
        <taxon>eudicotyledons</taxon>
        <taxon>Gunneridae</taxon>
        <taxon>Pentapetalae</taxon>
        <taxon>asterids</taxon>
        <taxon>lamiids</taxon>
        <taxon>Lamiales</taxon>
        <taxon>Oleaceae</taxon>
        <taxon>Oleeae</taxon>
        <taxon>Olea</taxon>
    </lineage>
</organism>
<protein>
    <submittedName>
        <fullName evidence="1">Ferric reduction oxidase 8, mitochondrial isoform X2</fullName>
    </submittedName>
</protein>
<comment type="caution">
    <text evidence="1">The sequence shown here is derived from an EMBL/GenBank/DDBJ whole genome shotgun (WGS) entry which is preliminary data.</text>
</comment>
<accession>A0A8S0PXZ4</accession>
<sequence length="64" mass="7479">RHDNLILVHEGIELTPFLSILQEIGFKLNNGRNRYPAQKFLYTVKTSQEIFSLDPILPRLLDIE</sequence>
<dbReference type="Gramene" id="OE9D001876T1">
    <property type="protein sequence ID" value="OE9D001876C1"/>
    <property type="gene ID" value="OE9D001876"/>
</dbReference>
<keyword evidence="2" id="KW-1185">Reference proteome</keyword>
<dbReference type="Proteomes" id="UP000594638">
    <property type="component" value="Unassembled WGS sequence"/>
</dbReference>
<dbReference type="OrthoDB" id="167398at2759"/>
<reference evidence="1 2" key="1">
    <citation type="submission" date="2019-12" db="EMBL/GenBank/DDBJ databases">
        <authorList>
            <person name="Alioto T."/>
            <person name="Alioto T."/>
            <person name="Gomez Garrido J."/>
        </authorList>
    </citation>
    <scope>NUCLEOTIDE SEQUENCE [LARGE SCALE GENOMIC DNA]</scope>
</reference>
<feature type="non-terminal residue" evidence="1">
    <location>
        <position position="64"/>
    </location>
</feature>
<dbReference type="AlphaFoldDB" id="A0A8S0PXZ4"/>
<gene>
    <name evidence="1" type="ORF">OLEA9_D001876</name>
</gene>
<dbReference type="EMBL" id="CACTIH010000292">
    <property type="protein sequence ID" value="CAA2958908.1"/>
    <property type="molecule type" value="Genomic_DNA"/>
</dbReference>